<dbReference type="EMBL" id="JASAOG010000097">
    <property type="protein sequence ID" value="KAK0052099.1"/>
    <property type="molecule type" value="Genomic_DNA"/>
</dbReference>
<organism evidence="2 3">
    <name type="scientific">Biomphalaria pfeifferi</name>
    <name type="common">Bloodfluke planorb</name>
    <name type="synonym">Freshwater snail</name>
    <dbReference type="NCBI Taxonomy" id="112525"/>
    <lineage>
        <taxon>Eukaryota</taxon>
        <taxon>Metazoa</taxon>
        <taxon>Spiralia</taxon>
        <taxon>Lophotrochozoa</taxon>
        <taxon>Mollusca</taxon>
        <taxon>Gastropoda</taxon>
        <taxon>Heterobranchia</taxon>
        <taxon>Euthyneura</taxon>
        <taxon>Panpulmonata</taxon>
        <taxon>Hygrophila</taxon>
        <taxon>Lymnaeoidea</taxon>
        <taxon>Planorbidae</taxon>
        <taxon>Biomphalaria</taxon>
    </lineage>
</organism>
<dbReference type="Proteomes" id="UP001233172">
    <property type="component" value="Unassembled WGS sequence"/>
</dbReference>
<proteinExistence type="predicted"/>
<reference evidence="2" key="1">
    <citation type="journal article" date="2023" name="PLoS Negl. Trop. Dis.">
        <title>A genome sequence for Biomphalaria pfeifferi, the major vector snail for the human-infecting parasite Schistosoma mansoni.</title>
        <authorList>
            <person name="Bu L."/>
            <person name="Lu L."/>
            <person name="Laidemitt M.R."/>
            <person name="Zhang S.M."/>
            <person name="Mutuku M."/>
            <person name="Mkoji G."/>
            <person name="Steinauer M."/>
            <person name="Loker E.S."/>
        </authorList>
    </citation>
    <scope>NUCLEOTIDE SEQUENCE</scope>
    <source>
        <strain evidence="2">KasaAsao</strain>
    </source>
</reference>
<accession>A0AAD8F6Q4</accession>
<dbReference type="AlphaFoldDB" id="A0AAD8F6Q4"/>
<gene>
    <name evidence="2" type="ORF">Bpfe_018429</name>
</gene>
<feature type="compositionally biased region" description="Basic and acidic residues" evidence="1">
    <location>
        <begin position="74"/>
        <end position="147"/>
    </location>
</feature>
<comment type="caution">
    <text evidence="2">The sequence shown here is derived from an EMBL/GenBank/DDBJ whole genome shotgun (WGS) entry which is preliminary data.</text>
</comment>
<feature type="region of interest" description="Disordered" evidence="1">
    <location>
        <begin position="73"/>
        <end position="147"/>
    </location>
</feature>
<reference evidence="2" key="2">
    <citation type="submission" date="2023-04" db="EMBL/GenBank/DDBJ databases">
        <authorList>
            <person name="Bu L."/>
            <person name="Lu L."/>
            <person name="Laidemitt M.R."/>
            <person name="Zhang S.M."/>
            <person name="Mutuku M."/>
            <person name="Mkoji G."/>
            <person name="Steinauer M."/>
            <person name="Loker E.S."/>
        </authorList>
    </citation>
    <scope>NUCLEOTIDE SEQUENCE</scope>
    <source>
        <strain evidence="2">KasaAsao</strain>
        <tissue evidence="2">Whole Snail</tissue>
    </source>
</reference>
<sequence>MSHRPADQEVKFQFKYVSVKWLLGTVYFETRITSGHCMSINYKLTMLSEPCWSSDNIQQLCLNFQEWHLKRTGHRDDHTSPVEDHISPVDDHTSPVGDHKSPEDDHKSPEDDHTSPVDDHTSPVDDHTSPVEDHTSPVDDHTHKPSR</sequence>
<evidence type="ECO:0000313" key="3">
    <source>
        <dbReference type="Proteomes" id="UP001233172"/>
    </source>
</evidence>
<keyword evidence="3" id="KW-1185">Reference proteome</keyword>
<evidence type="ECO:0000256" key="1">
    <source>
        <dbReference type="SAM" id="MobiDB-lite"/>
    </source>
</evidence>
<evidence type="ECO:0000313" key="2">
    <source>
        <dbReference type="EMBL" id="KAK0052099.1"/>
    </source>
</evidence>
<name>A0AAD8F6Q4_BIOPF</name>
<protein>
    <submittedName>
        <fullName evidence="2">Uncharacterized protein</fullName>
    </submittedName>
</protein>